<gene>
    <name evidence="4" type="ORF">A4X03_0g1352</name>
</gene>
<accession>A0A8T8TS53</accession>
<feature type="compositionally biased region" description="Polar residues" evidence="2">
    <location>
        <begin position="458"/>
        <end position="470"/>
    </location>
</feature>
<feature type="compositionally biased region" description="Basic and acidic residues" evidence="2">
    <location>
        <begin position="164"/>
        <end position="175"/>
    </location>
</feature>
<feature type="compositionally biased region" description="Acidic residues" evidence="2">
    <location>
        <begin position="913"/>
        <end position="924"/>
    </location>
</feature>
<feature type="region of interest" description="Disordered" evidence="2">
    <location>
        <begin position="716"/>
        <end position="739"/>
    </location>
</feature>
<dbReference type="GO" id="GO:1990130">
    <property type="term" value="C:GATOR1 complex"/>
    <property type="evidence" value="ECO:0007669"/>
    <property type="project" value="TreeGrafter"/>
</dbReference>
<feature type="compositionally biased region" description="Basic and acidic residues" evidence="2">
    <location>
        <begin position="441"/>
        <end position="453"/>
    </location>
</feature>
<comment type="caution">
    <text evidence="4">The sequence shown here is derived from an EMBL/GenBank/DDBJ whole genome shotgun (WGS) entry which is preliminary data.</text>
</comment>
<evidence type="ECO:0000256" key="1">
    <source>
        <dbReference type="ARBA" id="ARBA00010546"/>
    </source>
</evidence>
<evidence type="ECO:0000313" key="5">
    <source>
        <dbReference type="Proteomes" id="UP000077671"/>
    </source>
</evidence>
<feature type="region of interest" description="Disordered" evidence="2">
    <location>
        <begin position="192"/>
        <end position="361"/>
    </location>
</feature>
<feature type="region of interest" description="Disordered" evidence="2">
    <location>
        <begin position="772"/>
        <end position="928"/>
    </location>
</feature>
<dbReference type="Pfam" id="PF03666">
    <property type="entry name" value="NPR3"/>
    <property type="match status" value="2"/>
</dbReference>
<evidence type="ECO:0000313" key="4">
    <source>
        <dbReference type="EMBL" id="KAE8263885.1"/>
    </source>
</evidence>
<feature type="compositionally biased region" description="Low complexity" evidence="2">
    <location>
        <begin position="775"/>
        <end position="798"/>
    </location>
</feature>
<name>A0A8T8TS53_9BASI</name>
<dbReference type="PANTHER" id="PTHR13153">
    <property type="entry name" value="CGTHBA PROTEIN -14 GENE PROTEIN"/>
    <property type="match status" value="1"/>
</dbReference>
<sequence length="1287" mass="141644">MHQHTAATGAAEKARSRSRHHHQPRPRTSAGWAASAAMPARKSRPRTPRSTPAGPSPAMGGPPPADRDADGAGNPGSAPTSALIAVLLVASSSGGSHIVFQWPPRPHLLRRLSQIRYFNNPERHHSTHRGRTPSRTGPPDHNDQQQQQQQQHEQHKQRPSYAYDRQHNAPTEHPKAVHIAPTFSRRYRANHDSSSSASFSASESSFSSTSDVAEFSSSSAAEETESYLSRDGYGSDDDQTREHSLAGGDDTGVDPNESAESDSVSVHPFHRSRTGSLAPNSRLRNEINVSAITPDLANHPQRRTRRAASSNLGHRSLSRGPSLYDSAGSMRSNERLPGIDGSVDRSYQHHHPSSSPQASIVSVLSPSEVAHKLVRSPSEIARNARAYDTYLGYDNAFLAELLTPERDLCHQKFELTVDDLVFVGHPVCADDRGWVLNSTRKAGDDDHDHEQAARGRAPTSNRHSKTSSFPNPAVASGDCSPFESSTRSNSFAHYQPQQPTNQSRSSVRGEASLPPPSGTATTGKTFPGLTSFHFVLILDKPDPAPPHLPPGMASIIPASQLNTFNIDPNLTAQLYYDNIAFKMTAALYNEQCVSNYVTHEAAYLDRKREKAKSKGRKFTEFMQHMRERPGSLANAMADLFDSLSRNEGALITINNRIETHLQLPPIVRETRRMLFSADLETERDADEAHLRIAPFDEYLVGAAGVGAGALDVSATSAGAGGPAHHHHHHHQTGFRMQHARDRQVDLYEEWKRTTGPHLVPWKTLLMLKPQKNHLSGTGKKSTAGAGAGAASGSRSRSGVGAGAGYKMGREGERDHRRGNSYGSGSPMAGLRGLSMTKSNTRSGSRTRHSQGNVMFRGWGEAHSQSQSQSQSLHYQQQQHVGGGVVGPEISEQSGTLMARRLSSTASASPSAAEDGDPDEAEGEGEGVSAVGLGQSVPNLFDGEMSEAGLLAAYGDDAVLLEARGIEAWVPRFATELEPKLDGIPTLKELAVNLNWDLYQDVYPMVRHLIYYREARVIDVPFISSIYSICPLVDVANLPRLSKEWSTAFPTLPKLPRVLSQLSSSALPFEKQLETAGRLSHPPSSVLHLLDRRERYLDALFWLLRAELIVQIQIRYRLVATEEVKRLARGRWEEREGRRREEREGRRRVREEARAMNLERREVLGPGAGADSELGPEALEEEEEEDDDDGYGYGDSSSEEEAWEWEDRDPRPSVIAEPGRPSKEENLCLEVMMENLPSDLAAVFREALPFFNGKHSLDEIVSRRDLSLAQLRAVLKRRVDYIIAFFHP</sequence>
<dbReference type="GO" id="GO:0038202">
    <property type="term" value="P:TORC1 signaling"/>
    <property type="evidence" value="ECO:0007669"/>
    <property type="project" value="TreeGrafter"/>
</dbReference>
<feature type="compositionally biased region" description="Acidic residues" evidence="2">
    <location>
        <begin position="1177"/>
        <end position="1189"/>
    </location>
</feature>
<dbReference type="GO" id="GO:1904262">
    <property type="term" value="P:negative regulation of TORC1 signaling"/>
    <property type="evidence" value="ECO:0007669"/>
    <property type="project" value="TreeGrafter"/>
</dbReference>
<protein>
    <recommendedName>
        <fullName evidence="3">GATOR1 complex protein NPRL3 C-terminal HTH domain-containing protein</fullName>
    </recommendedName>
</protein>
<dbReference type="PANTHER" id="PTHR13153:SF5">
    <property type="entry name" value="GATOR COMPLEX PROTEIN NPRL3"/>
    <property type="match status" value="1"/>
</dbReference>
<feature type="compositionally biased region" description="Low complexity" evidence="2">
    <location>
        <begin position="862"/>
        <end position="879"/>
    </location>
</feature>
<comment type="similarity">
    <text evidence="1">Belongs to the NPR3 family.</text>
</comment>
<evidence type="ECO:0000256" key="2">
    <source>
        <dbReference type="SAM" id="MobiDB-lite"/>
    </source>
</evidence>
<proteinExistence type="inferred from homology"/>
<dbReference type="Proteomes" id="UP000077671">
    <property type="component" value="Unassembled WGS sequence"/>
</dbReference>
<feature type="compositionally biased region" description="Basic residues" evidence="2">
    <location>
        <begin position="16"/>
        <end position="25"/>
    </location>
</feature>
<dbReference type="GO" id="GO:0034198">
    <property type="term" value="P:cellular response to amino acid starvation"/>
    <property type="evidence" value="ECO:0007669"/>
    <property type="project" value="TreeGrafter"/>
</dbReference>
<reference evidence="4" key="1">
    <citation type="submission" date="2016-04" db="EMBL/GenBank/DDBJ databases">
        <authorList>
            <person name="Nguyen H.D."/>
            <person name="Kesanakurti P."/>
            <person name="Cullis J."/>
            <person name="Levesque C.A."/>
            <person name="Hambleton S."/>
        </authorList>
    </citation>
    <scope>NUCLEOTIDE SEQUENCE</scope>
    <source>
        <strain evidence="4">DAOMC 238032</strain>
    </source>
</reference>
<feature type="compositionally biased region" description="Low complexity" evidence="2">
    <location>
        <begin position="192"/>
        <end position="221"/>
    </location>
</feature>
<feature type="compositionally biased region" description="Basic and acidic residues" evidence="2">
    <location>
        <begin position="807"/>
        <end position="817"/>
    </location>
</feature>
<feature type="compositionally biased region" description="Basic residues" evidence="2">
    <location>
        <begin position="723"/>
        <end position="732"/>
    </location>
</feature>
<dbReference type="EMBL" id="LWDD02000107">
    <property type="protein sequence ID" value="KAE8263885.1"/>
    <property type="molecule type" value="Genomic_DNA"/>
</dbReference>
<organism evidence="4 5">
    <name type="scientific">Tilletia caries</name>
    <name type="common">wheat bunt fungus</name>
    <dbReference type="NCBI Taxonomy" id="13290"/>
    <lineage>
        <taxon>Eukaryota</taxon>
        <taxon>Fungi</taxon>
        <taxon>Dikarya</taxon>
        <taxon>Basidiomycota</taxon>
        <taxon>Ustilaginomycotina</taxon>
        <taxon>Exobasidiomycetes</taxon>
        <taxon>Tilletiales</taxon>
        <taxon>Tilletiaceae</taxon>
        <taxon>Tilletia</taxon>
    </lineage>
</organism>
<feature type="region of interest" description="Disordered" evidence="2">
    <location>
        <begin position="440"/>
        <end position="525"/>
    </location>
</feature>
<dbReference type="InterPro" id="IPR005365">
    <property type="entry name" value="Npr3"/>
</dbReference>
<dbReference type="Pfam" id="PF24064">
    <property type="entry name" value="HTH_NPRL3"/>
    <property type="match status" value="1"/>
</dbReference>
<dbReference type="GO" id="GO:0010508">
    <property type="term" value="P:positive regulation of autophagy"/>
    <property type="evidence" value="ECO:0007669"/>
    <property type="project" value="TreeGrafter"/>
</dbReference>
<dbReference type="InterPro" id="IPR056603">
    <property type="entry name" value="HTH_NPRL3"/>
</dbReference>
<feature type="compositionally biased region" description="Low complexity" evidence="2">
    <location>
        <begin position="898"/>
        <end position="912"/>
    </location>
</feature>
<feature type="region of interest" description="Disordered" evidence="2">
    <location>
        <begin position="120"/>
        <end position="177"/>
    </location>
</feature>
<feature type="compositionally biased region" description="Acidic residues" evidence="2">
    <location>
        <begin position="1196"/>
        <end position="1206"/>
    </location>
</feature>
<feature type="compositionally biased region" description="Low complexity" evidence="2">
    <location>
        <begin position="48"/>
        <end position="59"/>
    </location>
</feature>
<feature type="region of interest" description="Disordered" evidence="2">
    <location>
        <begin position="1"/>
        <end position="77"/>
    </location>
</feature>
<reference evidence="4" key="2">
    <citation type="journal article" date="2019" name="IMA Fungus">
        <title>Genome sequencing and comparison of five Tilletia species to identify candidate genes for the detection of regulated species infecting wheat.</title>
        <authorList>
            <person name="Nguyen H.D.T."/>
            <person name="Sultana T."/>
            <person name="Kesanakurti P."/>
            <person name="Hambleton S."/>
        </authorList>
    </citation>
    <scope>NUCLEOTIDE SEQUENCE</scope>
    <source>
        <strain evidence="4">DAOMC 238032</strain>
    </source>
</reference>
<feature type="compositionally biased region" description="Low complexity" evidence="2">
    <location>
        <begin position="26"/>
        <end position="40"/>
    </location>
</feature>
<feature type="region of interest" description="Disordered" evidence="2">
    <location>
        <begin position="1158"/>
        <end position="1219"/>
    </location>
</feature>
<feature type="compositionally biased region" description="Polar residues" evidence="2">
    <location>
        <begin position="482"/>
        <end position="506"/>
    </location>
</feature>
<feature type="domain" description="GATOR1 complex protein NPRL3 C-terminal HTH" evidence="3">
    <location>
        <begin position="1222"/>
        <end position="1282"/>
    </location>
</feature>
<evidence type="ECO:0000259" key="3">
    <source>
        <dbReference type="Pfam" id="PF24064"/>
    </source>
</evidence>